<evidence type="ECO:0000256" key="1">
    <source>
        <dbReference type="ARBA" id="ARBA00004141"/>
    </source>
</evidence>
<keyword evidence="3 8" id="KW-0812">Transmembrane</keyword>
<feature type="transmembrane region" description="Helical" evidence="8">
    <location>
        <begin position="236"/>
        <end position="261"/>
    </location>
</feature>
<dbReference type="PRINTS" id="PR00176">
    <property type="entry name" value="NANEUSMPORT"/>
</dbReference>
<evidence type="ECO:0000256" key="6">
    <source>
        <dbReference type="PIRSR" id="PIRSR600175-1"/>
    </source>
</evidence>
<feature type="transmembrane region" description="Helical" evidence="8">
    <location>
        <begin position="193"/>
        <end position="216"/>
    </location>
</feature>
<feature type="binding site" evidence="6">
    <location>
        <position position="279"/>
    </location>
    <ligand>
        <name>Na(+)</name>
        <dbReference type="ChEBI" id="CHEBI:29101"/>
        <label>1</label>
    </ligand>
</feature>
<feature type="transmembrane region" description="Helical" evidence="8">
    <location>
        <begin position="470"/>
        <end position="489"/>
    </location>
</feature>
<accession>A0A8C6F355</accession>
<feature type="transmembrane region" description="Helical" evidence="8">
    <location>
        <begin position="160"/>
        <end position="181"/>
    </location>
</feature>
<keyword evidence="2" id="KW-0813">Transport</keyword>
<dbReference type="InterPro" id="IPR000175">
    <property type="entry name" value="Na/ntran_symport"/>
</dbReference>
<dbReference type="GO" id="GO:1990297">
    <property type="term" value="P:renal amino acid absorption"/>
    <property type="evidence" value="ECO:0007669"/>
    <property type="project" value="Ensembl"/>
</dbReference>
<dbReference type="Proteomes" id="UP000694561">
    <property type="component" value="Unplaced"/>
</dbReference>
<evidence type="ECO:0000256" key="2">
    <source>
        <dbReference type="ARBA" id="ARBA00022448"/>
    </source>
</evidence>
<evidence type="ECO:0000256" key="5">
    <source>
        <dbReference type="ARBA" id="ARBA00023136"/>
    </source>
</evidence>
<evidence type="ECO:0000256" key="8">
    <source>
        <dbReference type="SAM" id="Phobius"/>
    </source>
</evidence>
<feature type="binding site" evidence="6">
    <location>
        <position position="247"/>
    </location>
    <ligand>
        <name>Na(+)</name>
        <dbReference type="ChEBI" id="CHEBI:29101"/>
        <label>1</label>
    </ligand>
</feature>
<keyword evidence="10" id="KW-1185">Reference proteome</keyword>
<dbReference type="GO" id="GO:0140931">
    <property type="term" value="F:neutral L-amino acid:sodium:chloride symporter activity"/>
    <property type="evidence" value="ECO:0007669"/>
    <property type="project" value="Ensembl"/>
</dbReference>
<protein>
    <submittedName>
        <fullName evidence="9">Solute carrier family 6 member 18</fullName>
    </submittedName>
</protein>
<feature type="transmembrane region" description="Helical" evidence="8">
    <location>
        <begin position="519"/>
        <end position="542"/>
    </location>
</feature>
<feature type="binding site" evidence="6">
    <location>
        <position position="40"/>
    </location>
    <ligand>
        <name>Na(+)</name>
        <dbReference type="ChEBI" id="CHEBI:29101"/>
        <label>1</label>
    </ligand>
</feature>
<dbReference type="SUPFAM" id="SSF161070">
    <property type="entry name" value="SNF-like"/>
    <property type="match status" value="1"/>
</dbReference>
<evidence type="ECO:0000256" key="4">
    <source>
        <dbReference type="ARBA" id="ARBA00022989"/>
    </source>
</evidence>
<feature type="region of interest" description="Disordered" evidence="7">
    <location>
        <begin position="545"/>
        <end position="571"/>
    </location>
</feature>
<reference evidence="9" key="2">
    <citation type="submission" date="2025-09" db="UniProtKB">
        <authorList>
            <consortium name="Ensembl"/>
        </authorList>
    </citation>
    <scope>IDENTIFICATION</scope>
</reference>
<evidence type="ECO:0000256" key="7">
    <source>
        <dbReference type="SAM" id="MobiDB-lite"/>
    </source>
</evidence>
<feature type="binding site" evidence="6">
    <location>
        <position position="36"/>
    </location>
    <ligand>
        <name>Na(+)</name>
        <dbReference type="ChEBI" id="CHEBI:29101"/>
        <label>1</label>
    </ligand>
</feature>
<evidence type="ECO:0000313" key="10">
    <source>
        <dbReference type="Proteomes" id="UP000694561"/>
    </source>
</evidence>
<dbReference type="AlphaFoldDB" id="A0A8C6F355"/>
<dbReference type="InterPro" id="IPR037272">
    <property type="entry name" value="SNS_sf"/>
</dbReference>
<keyword evidence="4 8" id="KW-1133">Transmembrane helix</keyword>
<dbReference type="GeneTree" id="ENSGT00940000158906"/>
<proteinExistence type="predicted"/>
<feature type="binding site" evidence="6">
    <location>
        <position position="33"/>
    </location>
    <ligand>
        <name>Na(+)</name>
        <dbReference type="ChEBI" id="CHEBI:29101"/>
        <label>1</label>
    </ligand>
</feature>
<feature type="binding site" evidence="6">
    <location>
        <position position="371"/>
    </location>
    <ligand>
        <name>Na(+)</name>
        <dbReference type="ChEBI" id="CHEBI:29101"/>
        <label>1</label>
    </ligand>
</feature>
<dbReference type="PROSITE" id="PS50267">
    <property type="entry name" value="NA_NEUROTRAN_SYMP_3"/>
    <property type="match status" value="1"/>
</dbReference>
<dbReference type="GO" id="GO:0046872">
    <property type="term" value="F:metal ion binding"/>
    <property type="evidence" value="ECO:0007669"/>
    <property type="project" value="UniProtKB-KW"/>
</dbReference>
<evidence type="ECO:0000313" key="9">
    <source>
        <dbReference type="Ensembl" id="ENSMMNP00015006896.1"/>
    </source>
</evidence>
<dbReference type="GO" id="GO:0031526">
    <property type="term" value="C:brush border membrane"/>
    <property type="evidence" value="ECO:0007669"/>
    <property type="project" value="Ensembl"/>
</dbReference>
<keyword evidence="6" id="KW-0915">Sodium</keyword>
<feature type="binding site" evidence="6">
    <location>
        <position position="375"/>
    </location>
    <ligand>
        <name>Na(+)</name>
        <dbReference type="ChEBI" id="CHEBI:29101"/>
        <label>1</label>
    </ligand>
</feature>
<comment type="subcellular location">
    <subcellularLocation>
        <location evidence="1">Membrane</location>
        <topology evidence="1">Multi-pass membrane protein</topology>
    </subcellularLocation>
</comment>
<feature type="binding site" evidence="6">
    <location>
        <position position="35"/>
    </location>
    <ligand>
        <name>Na(+)</name>
        <dbReference type="ChEBI" id="CHEBI:29101"/>
        <label>1</label>
    </ligand>
</feature>
<sequence>MEGTLEPDPPVDAGGDEWPKWDNKLQCLLSCVGFAVGLSNLWRSLYLCQTYGGGAFLIPYLIAQPSRAACFHIELAVGQRLRRGSLRVWMVISPYLGLGGFVTSVLVSMHCDTVLAWVLCACPPDLNHMGFVLECRDSSAVSLFRYRQTLNITADTDDSGSVQCWLLVCLTASWAMVYPCVIRGTETTGKAILFMALFPPLLLSVFLIRGLTLPGATEGRTYLFAPDMQVLQSPRVWLDAATQIFFSLSLAFGGNITFASYNPPRNNCKRDAVTFALVNGMTSLCAPITVFSVLGFKAASDHGNILCLINAFSLPNQSISREDHAAACCLEDFLDKVPQGLWPGCRWLQARLHMPGAPVWAVFFSGMLFSLGLTSTLRNMESVVTPPLDLNATPRWVPKEALTGEWTGWPACFTLRAGNYWLEIFDRYVASLDLNLFPFSEVAGVIYVYGMKRVDDWARPGLYWQVTWKAVSPLLLPTTFVAYVALLVGGTCPLSDAHLGALCPEAQSPSGQEKACPGWVQATCALLSFLPALWVPVAPLLTRHRQKRQDRRTVPGDSTGKQRGCRQPGQR</sequence>
<keyword evidence="6" id="KW-0479">Metal-binding</keyword>
<feature type="transmembrane region" description="Helical" evidence="8">
    <location>
        <begin position="357"/>
        <end position="377"/>
    </location>
</feature>
<dbReference type="Pfam" id="PF00209">
    <property type="entry name" value="SNF"/>
    <property type="match status" value="2"/>
</dbReference>
<name>A0A8C6F355_MONMO</name>
<gene>
    <name evidence="9" type="primary">SLC6A18</name>
</gene>
<feature type="transmembrane region" description="Helical" evidence="8">
    <location>
        <begin position="88"/>
        <end position="109"/>
    </location>
</feature>
<organism evidence="9 10">
    <name type="scientific">Monodon monoceros</name>
    <name type="common">Narwhal</name>
    <name type="synonym">Ceratodon monodon</name>
    <dbReference type="NCBI Taxonomy" id="40151"/>
    <lineage>
        <taxon>Eukaryota</taxon>
        <taxon>Metazoa</taxon>
        <taxon>Chordata</taxon>
        <taxon>Craniata</taxon>
        <taxon>Vertebrata</taxon>
        <taxon>Euteleostomi</taxon>
        <taxon>Mammalia</taxon>
        <taxon>Eutheria</taxon>
        <taxon>Laurasiatheria</taxon>
        <taxon>Artiodactyla</taxon>
        <taxon>Whippomorpha</taxon>
        <taxon>Cetacea</taxon>
        <taxon>Odontoceti</taxon>
        <taxon>Monodontidae</taxon>
        <taxon>Monodon</taxon>
    </lineage>
</organism>
<dbReference type="Ensembl" id="ENSMMNT00015007535.1">
    <property type="protein sequence ID" value="ENSMMNP00015006896.1"/>
    <property type="gene ID" value="ENSMMNG00015005126.1"/>
</dbReference>
<dbReference type="PANTHER" id="PTHR11616:SF109">
    <property type="entry name" value="INACTIVE SODIUM-DEPENDENT NEUTRAL AMINO ACID TRANSPORTER B(0)AT3"/>
    <property type="match status" value="1"/>
</dbReference>
<keyword evidence="5 8" id="KW-0472">Membrane</keyword>
<evidence type="ECO:0000256" key="3">
    <source>
        <dbReference type="ARBA" id="ARBA00022692"/>
    </source>
</evidence>
<dbReference type="PANTHER" id="PTHR11616">
    <property type="entry name" value="SODIUM/CHLORIDE DEPENDENT TRANSPORTER"/>
    <property type="match status" value="1"/>
</dbReference>
<reference evidence="9" key="1">
    <citation type="submission" date="2025-08" db="UniProtKB">
        <authorList>
            <consortium name="Ensembl"/>
        </authorList>
    </citation>
    <scope>IDENTIFICATION</scope>
</reference>